<dbReference type="EC" id="2.7.7.2" evidence="2"/>
<feature type="domain" description="Phosphoadenosine phosphosulphate reductase" evidence="13">
    <location>
        <begin position="50"/>
        <end position="209"/>
    </location>
</feature>
<dbReference type="InterPro" id="IPR002500">
    <property type="entry name" value="PAPS_reduct_dom"/>
</dbReference>
<organism evidence="14 15">
    <name type="scientific">Leptotrombidium deliense</name>
    <dbReference type="NCBI Taxonomy" id="299467"/>
    <lineage>
        <taxon>Eukaryota</taxon>
        <taxon>Metazoa</taxon>
        <taxon>Ecdysozoa</taxon>
        <taxon>Arthropoda</taxon>
        <taxon>Chelicerata</taxon>
        <taxon>Arachnida</taxon>
        <taxon>Acari</taxon>
        <taxon>Acariformes</taxon>
        <taxon>Trombidiformes</taxon>
        <taxon>Prostigmata</taxon>
        <taxon>Anystina</taxon>
        <taxon>Parasitengona</taxon>
        <taxon>Trombiculoidea</taxon>
        <taxon>Trombiculidae</taxon>
        <taxon>Leptotrombidium</taxon>
    </lineage>
</organism>
<gene>
    <name evidence="14" type="ORF">B4U80_06194</name>
</gene>
<dbReference type="STRING" id="299467.A0A443SS83"/>
<evidence type="ECO:0000313" key="15">
    <source>
        <dbReference type="Proteomes" id="UP000288716"/>
    </source>
</evidence>
<evidence type="ECO:0000256" key="4">
    <source>
        <dbReference type="ARBA" id="ARBA00022643"/>
    </source>
</evidence>
<protein>
    <recommendedName>
        <fullName evidence="2">FAD synthase</fullName>
        <ecNumber evidence="2">2.7.7.2</ecNumber>
    </recommendedName>
    <alternativeName>
        <fullName evidence="10">FAD pyrophosphorylase</fullName>
    </alternativeName>
    <alternativeName>
        <fullName evidence="11">FMN adenylyltransferase</fullName>
    </alternativeName>
</protein>
<evidence type="ECO:0000256" key="8">
    <source>
        <dbReference type="ARBA" id="ARBA00022827"/>
    </source>
</evidence>
<dbReference type="Proteomes" id="UP000288716">
    <property type="component" value="Unassembled WGS sequence"/>
</dbReference>
<name>A0A443SS83_9ACAR</name>
<evidence type="ECO:0000313" key="14">
    <source>
        <dbReference type="EMBL" id="RWS30367.1"/>
    </source>
</evidence>
<dbReference type="Pfam" id="PF01507">
    <property type="entry name" value="PAPS_reduct"/>
    <property type="match status" value="1"/>
</dbReference>
<sequence length="242" mass="27909">MATVNKLVPPFDVEKVLEYACRTGNEHVKKSIDLIVECMKEVNFDREQFCVSFNGGKDCTALLHLVYSVYAKNVKLDSSNVAINCLTIEMPDTFDELKQFVNSSIVWYNLHLLKVDGPDFKKALNLVKNDKKGQHFRFIYMGTRSSDTRASHLKPIQDTDAGWPSFTRVFPLLHWTYHQVWSFLRENNVPYCSLYDIGYTSLGQVSNTSRNPKLRLVSSTGEERYMPAYMLEDGDEERTPRQ</sequence>
<keyword evidence="15" id="KW-1185">Reference proteome</keyword>
<dbReference type="EMBL" id="NCKV01000531">
    <property type="protein sequence ID" value="RWS30367.1"/>
    <property type="molecule type" value="Genomic_DNA"/>
</dbReference>
<keyword evidence="9" id="KW-0067">ATP-binding</keyword>
<keyword evidence="4" id="KW-0288">FMN</keyword>
<evidence type="ECO:0000256" key="3">
    <source>
        <dbReference type="ARBA" id="ARBA00022630"/>
    </source>
</evidence>
<dbReference type="Gene3D" id="3.40.50.620">
    <property type="entry name" value="HUPs"/>
    <property type="match status" value="1"/>
</dbReference>
<keyword evidence="8" id="KW-0274">FAD</keyword>
<dbReference type="OrthoDB" id="270728at2759"/>
<dbReference type="InterPro" id="IPR014729">
    <property type="entry name" value="Rossmann-like_a/b/a_fold"/>
</dbReference>
<comment type="catalytic activity">
    <reaction evidence="12">
        <text>FMN + ATP + H(+) = FAD + diphosphate</text>
        <dbReference type="Rhea" id="RHEA:17237"/>
        <dbReference type="ChEBI" id="CHEBI:15378"/>
        <dbReference type="ChEBI" id="CHEBI:30616"/>
        <dbReference type="ChEBI" id="CHEBI:33019"/>
        <dbReference type="ChEBI" id="CHEBI:57692"/>
        <dbReference type="ChEBI" id="CHEBI:58210"/>
        <dbReference type="EC" id="2.7.7.2"/>
    </reaction>
</comment>
<keyword evidence="6" id="KW-0548">Nucleotidyltransferase</keyword>
<keyword evidence="3" id="KW-0285">Flavoprotein</keyword>
<dbReference type="SUPFAM" id="SSF52402">
    <property type="entry name" value="Adenine nucleotide alpha hydrolases-like"/>
    <property type="match status" value="1"/>
</dbReference>
<evidence type="ECO:0000256" key="5">
    <source>
        <dbReference type="ARBA" id="ARBA00022679"/>
    </source>
</evidence>
<proteinExistence type="predicted"/>
<reference evidence="14 15" key="1">
    <citation type="journal article" date="2018" name="Gigascience">
        <title>Genomes of trombidid mites reveal novel predicted allergens and laterally-transferred genes associated with secondary metabolism.</title>
        <authorList>
            <person name="Dong X."/>
            <person name="Chaisiri K."/>
            <person name="Xia D."/>
            <person name="Armstrong S.D."/>
            <person name="Fang Y."/>
            <person name="Donnelly M.J."/>
            <person name="Kadowaki T."/>
            <person name="McGarry J.W."/>
            <person name="Darby A.C."/>
            <person name="Makepeace B.L."/>
        </authorList>
    </citation>
    <scope>NUCLEOTIDE SEQUENCE [LARGE SCALE GENOMIC DNA]</scope>
    <source>
        <strain evidence="14">UoL-UT</strain>
    </source>
</reference>
<keyword evidence="7" id="KW-0547">Nucleotide-binding</keyword>
<dbReference type="VEuPathDB" id="VectorBase:LDEU001670"/>
<evidence type="ECO:0000256" key="11">
    <source>
        <dbReference type="ARBA" id="ARBA00031871"/>
    </source>
</evidence>
<accession>A0A443SS83</accession>
<comment type="pathway">
    <text evidence="1">Cofactor biosynthesis; FAD biosynthesis; FAD from FMN: step 1/1.</text>
</comment>
<evidence type="ECO:0000256" key="10">
    <source>
        <dbReference type="ARBA" id="ARBA00031145"/>
    </source>
</evidence>
<dbReference type="AlphaFoldDB" id="A0A443SS83"/>
<keyword evidence="5" id="KW-0808">Transferase</keyword>
<dbReference type="CDD" id="cd23948">
    <property type="entry name" value="FAD_synthase"/>
    <property type="match status" value="1"/>
</dbReference>
<evidence type="ECO:0000256" key="7">
    <source>
        <dbReference type="ARBA" id="ARBA00022741"/>
    </source>
</evidence>
<evidence type="ECO:0000256" key="1">
    <source>
        <dbReference type="ARBA" id="ARBA00004726"/>
    </source>
</evidence>
<evidence type="ECO:0000256" key="9">
    <source>
        <dbReference type="ARBA" id="ARBA00022840"/>
    </source>
</evidence>
<evidence type="ECO:0000259" key="13">
    <source>
        <dbReference type="Pfam" id="PF01507"/>
    </source>
</evidence>
<dbReference type="GO" id="GO:0003919">
    <property type="term" value="F:FMN adenylyltransferase activity"/>
    <property type="evidence" value="ECO:0007669"/>
    <property type="project" value="UniProtKB-EC"/>
</dbReference>
<evidence type="ECO:0000256" key="12">
    <source>
        <dbReference type="ARBA" id="ARBA00049494"/>
    </source>
</evidence>
<evidence type="ECO:0000256" key="6">
    <source>
        <dbReference type="ARBA" id="ARBA00022695"/>
    </source>
</evidence>
<comment type="caution">
    <text evidence="14">The sequence shown here is derived from an EMBL/GenBank/DDBJ whole genome shotgun (WGS) entry which is preliminary data.</text>
</comment>
<dbReference type="PANTHER" id="PTHR23293:SF9">
    <property type="entry name" value="FAD SYNTHASE"/>
    <property type="match status" value="1"/>
</dbReference>
<dbReference type="GO" id="GO:0006747">
    <property type="term" value="P:FAD biosynthetic process"/>
    <property type="evidence" value="ECO:0007669"/>
    <property type="project" value="TreeGrafter"/>
</dbReference>
<dbReference type="PANTHER" id="PTHR23293">
    <property type="entry name" value="FAD SYNTHETASE-RELATED FMN ADENYLYLTRANSFERASE"/>
    <property type="match status" value="1"/>
</dbReference>
<dbReference type="GO" id="GO:0005524">
    <property type="term" value="F:ATP binding"/>
    <property type="evidence" value="ECO:0007669"/>
    <property type="project" value="UniProtKB-KW"/>
</dbReference>
<evidence type="ECO:0000256" key="2">
    <source>
        <dbReference type="ARBA" id="ARBA00012393"/>
    </source>
</evidence>